<sequence>MASPQPPFTVRLALESDAATIAEIGVHVFTISFGHAVEPQSLATYLKNEYSIEAILKDVNDPSRTLLVSADQNGQVVGFGYLTRGSDDPCLGHVNQKAELQRIYVHNSVQGKGVGSLLANSLESLAQEQGFTNLWLGVWEQNTGAIRAYERWGYQTVGEHDFEIGSDIHRDLIMLKSL</sequence>
<name>A0A9W9W8G8_9EURO</name>
<evidence type="ECO:0000256" key="1">
    <source>
        <dbReference type="ARBA" id="ARBA00022679"/>
    </source>
</evidence>
<dbReference type="InterPro" id="IPR016181">
    <property type="entry name" value="Acyl_CoA_acyltransferase"/>
</dbReference>
<accession>A0A9W9W8G8</accession>
<proteinExistence type="predicted"/>
<dbReference type="OrthoDB" id="9975416at2759"/>
<dbReference type="InterPro" id="IPR050832">
    <property type="entry name" value="Bact_Acetyltransf"/>
</dbReference>
<keyword evidence="1" id="KW-0808">Transferase</keyword>
<keyword evidence="2" id="KW-0012">Acyltransferase</keyword>
<reference evidence="4" key="1">
    <citation type="submission" date="2022-12" db="EMBL/GenBank/DDBJ databases">
        <authorList>
            <person name="Petersen C."/>
        </authorList>
    </citation>
    <scope>NUCLEOTIDE SEQUENCE</scope>
    <source>
        <strain evidence="4">IBT 29677</strain>
    </source>
</reference>
<dbReference type="Pfam" id="PF00583">
    <property type="entry name" value="Acetyltransf_1"/>
    <property type="match status" value="1"/>
</dbReference>
<reference evidence="4" key="2">
    <citation type="journal article" date="2023" name="IMA Fungus">
        <title>Comparative genomic study of the Penicillium genus elucidates a diverse pangenome and 15 lateral gene transfer events.</title>
        <authorList>
            <person name="Petersen C."/>
            <person name="Sorensen T."/>
            <person name="Nielsen M.R."/>
            <person name="Sondergaard T.E."/>
            <person name="Sorensen J.L."/>
            <person name="Fitzpatrick D.A."/>
            <person name="Frisvad J.C."/>
            <person name="Nielsen K.L."/>
        </authorList>
    </citation>
    <scope>NUCLEOTIDE SEQUENCE</scope>
    <source>
        <strain evidence="4">IBT 29677</strain>
    </source>
</reference>
<protein>
    <recommendedName>
        <fullName evidence="3">N-acetyltransferase domain-containing protein</fullName>
    </recommendedName>
</protein>
<evidence type="ECO:0000313" key="5">
    <source>
        <dbReference type="Proteomes" id="UP001147747"/>
    </source>
</evidence>
<dbReference type="Proteomes" id="UP001147747">
    <property type="component" value="Unassembled WGS sequence"/>
</dbReference>
<dbReference type="SUPFAM" id="SSF55729">
    <property type="entry name" value="Acyl-CoA N-acyltransferases (Nat)"/>
    <property type="match status" value="1"/>
</dbReference>
<organism evidence="4 5">
    <name type="scientific">Penicillium cosmopolitanum</name>
    <dbReference type="NCBI Taxonomy" id="1131564"/>
    <lineage>
        <taxon>Eukaryota</taxon>
        <taxon>Fungi</taxon>
        <taxon>Dikarya</taxon>
        <taxon>Ascomycota</taxon>
        <taxon>Pezizomycotina</taxon>
        <taxon>Eurotiomycetes</taxon>
        <taxon>Eurotiomycetidae</taxon>
        <taxon>Eurotiales</taxon>
        <taxon>Aspergillaceae</taxon>
        <taxon>Penicillium</taxon>
    </lineage>
</organism>
<gene>
    <name evidence="4" type="ORF">N7509_002248</name>
</gene>
<evidence type="ECO:0000256" key="2">
    <source>
        <dbReference type="ARBA" id="ARBA00023315"/>
    </source>
</evidence>
<evidence type="ECO:0000313" key="4">
    <source>
        <dbReference type="EMBL" id="KAJ5408365.1"/>
    </source>
</evidence>
<dbReference type="GeneID" id="81365865"/>
<dbReference type="PROSITE" id="PS51186">
    <property type="entry name" value="GNAT"/>
    <property type="match status" value="1"/>
</dbReference>
<dbReference type="PANTHER" id="PTHR43877">
    <property type="entry name" value="AMINOALKYLPHOSPHONATE N-ACETYLTRANSFERASE-RELATED-RELATED"/>
    <property type="match status" value="1"/>
</dbReference>
<dbReference type="InterPro" id="IPR000182">
    <property type="entry name" value="GNAT_dom"/>
</dbReference>
<dbReference type="CDD" id="cd04301">
    <property type="entry name" value="NAT_SF"/>
    <property type="match status" value="1"/>
</dbReference>
<dbReference type="AlphaFoldDB" id="A0A9W9W8G8"/>
<feature type="domain" description="N-acetyltransferase" evidence="3">
    <location>
        <begin position="8"/>
        <end position="178"/>
    </location>
</feature>
<keyword evidence="5" id="KW-1185">Reference proteome</keyword>
<dbReference type="GO" id="GO:0016747">
    <property type="term" value="F:acyltransferase activity, transferring groups other than amino-acyl groups"/>
    <property type="evidence" value="ECO:0007669"/>
    <property type="project" value="InterPro"/>
</dbReference>
<comment type="caution">
    <text evidence="4">The sequence shown here is derived from an EMBL/GenBank/DDBJ whole genome shotgun (WGS) entry which is preliminary data.</text>
</comment>
<evidence type="ECO:0000259" key="3">
    <source>
        <dbReference type="PROSITE" id="PS51186"/>
    </source>
</evidence>
<dbReference type="RefSeq" id="XP_056492680.1">
    <property type="nucleotide sequence ID" value="XM_056626885.1"/>
</dbReference>
<dbReference type="EMBL" id="JAPZBU010000004">
    <property type="protein sequence ID" value="KAJ5408365.1"/>
    <property type="molecule type" value="Genomic_DNA"/>
</dbReference>
<dbReference type="Gene3D" id="3.40.630.30">
    <property type="match status" value="1"/>
</dbReference>